<dbReference type="EMBL" id="NFLB01000010">
    <property type="protein sequence ID" value="OUQ04600.1"/>
    <property type="molecule type" value="Genomic_DNA"/>
</dbReference>
<comment type="function">
    <text evidence="11">Part of the high-affinity ATP-driven potassium transport (or Kdp) system, which catalyzes the hydrolysis of ATP coupled with the electrogenic transport of potassium into the cytoplasm. This subunit acts as a catalytic chaperone that increases the ATP-binding affinity of the ATP-hydrolyzing subunit KdpB by the formation of a transient KdpB/KdpC/ATP ternary complex.</text>
</comment>
<evidence type="ECO:0000256" key="4">
    <source>
        <dbReference type="ARBA" id="ARBA00022692"/>
    </source>
</evidence>
<keyword evidence="2 11" id="KW-1003">Cell membrane</keyword>
<dbReference type="Proteomes" id="UP000196258">
    <property type="component" value="Unassembled WGS sequence"/>
</dbReference>
<evidence type="ECO:0000256" key="9">
    <source>
        <dbReference type="ARBA" id="ARBA00023065"/>
    </source>
</evidence>
<dbReference type="EMBL" id="DYWV01000052">
    <property type="protein sequence ID" value="HJF39587.1"/>
    <property type="molecule type" value="Genomic_DNA"/>
</dbReference>
<evidence type="ECO:0000256" key="2">
    <source>
        <dbReference type="ARBA" id="ARBA00022475"/>
    </source>
</evidence>
<evidence type="ECO:0000313" key="14">
    <source>
        <dbReference type="EMBL" id="OUQ04600.1"/>
    </source>
</evidence>
<keyword evidence="4 11" id="KW-0812">Transmembrane</keyword>
<reference evidence="13" key="4">
    <citation type="submission" date="2021-09" db="EMBL/GenBank/DDBJ databases">
        <authorList>
            <person name="Gilroy R."/>
        </authorList>
    </citation>
    <scope>NUCLEOTIDE SEQUENCE</scope>
    <source>
        <strain evidence="13">CHK193-16274</strain>
    </source>
</reference>
<dbReference type="NCBIfam" id="TIGR00681">
    <property type="entry name" value="kdpC"/>
    <property type="match status" value="1"/>
</dbReference>
<dbReference type="HAMAP" id="MF_00276">
    <property type="entry name" value="KdpC"/>
    <property type="match status" value="1"/>
</dbReference>
<comment type="subcellular location">
    <subcellularLocation>
        <location evidence="11">Cell membrane</location>
        <topology evidence="11">Single-pass membrane protein</topology>
    </subcellularLocation>
</comment>
<keyword evidence="8 11" id="KW-1133">Transmembrane helix</keyword>
<keyword evidence="7 11" id="KW-0630">Potassium</keyword>
<comment type="subunit">
    <text evidence="11">The system is composed of three essential subunits: KdpA, KdpB and KdpC.</text>
</comment>
<dbReference type="PANTHER" id="PTHR30042:SF2">
    <property type="entry name" value="POTASSIUM-TRANSPORTING ATPASE KDPC SUBUNIT"/>
    <property type="match status" value="1"/>
</dbReference>
<accession>A0A1Y4EMG7</accession>
<protein>
    <recommendedName>
        <fullName evidence="11">Potassium-transporting ATPase KdpC subunit</fullName>
    </recommendedName>
    <alternativeName>
        <fullName evidence="11">ATP phosphohydrolase [potassium-transporting] C chain</fullName>
    </alternativeName>
    <alternativeName>
        <fullName evidence="11">Potassium-binding and translocating subunit C</fullName>
    </alternativeName>
    <alternativeName>
        <fullName evidence="11">Potassium-translocating ATPase C chain</fullName>
    </alternativeName>
</protein>
<evidence type="ECO:0000256" key="7">
    <source>
        <dbReference type="ARBA" id="ARBA00022958"/>
    </source>
</evidence>
<reference evidence="15" key="1">
    <citation type="submission" date="2017-04" db="EMBL/GenBank/DDBJ databases">
        <title>Function of individual gut microbiota members based on whole genome sequencing of pure cultures obtained from chicken caecum.</title>
        <authorList>
            <person name="Medvecky M."/>
            <person name="Cejkova D."/>
            <person name="Polansky O."/>
            <person name="Karasova D."/>
            <person name="Kubasova T."/>
            <person name="Cizek A."/>
            <person name="Rychlik I."/>
        </authorList>
    </citation>
    <scope>NUCLEOTIDE SEQUENCE [LARGE SCALE GENOMIC DNA]</scope>
    <source>
        <strain evidence="15">An149</strain>
    </source>
</reference>
<organism evidence="14 15">
    <name type="scientific">Thomasclavelia spiroformis</name>
    <dbReference type="NCBI Taxonomy" id="29348"/>
    <lineage>
        <taxon>Bacteria</taxon>
        <taxon>Bacillati</taxon>
        <taxon>Bacillota</taxon>
        <taxon>Erysipelotrichia</taxon>
        <taxon>Erysipelotrichales</taxon>
        <taxon>Coprobacillaceae</taxon>
        <taxon>Thomasclavelia</taxon>
    </lineage>
</organism>
<dbReference type="NCBIfam" id="NF010600">
    <property type="entry name" value="PRK13995.1"/>
    <property type="match status" value="1"/>
</dbReference>
<feature type="region of interest" description="Disordered" evidence="12">
    <location>
        <begin position="82"/>
        <end position="108"/>
    </location>
</feature>
<dbReference type="Pfam" id="PF02669">
    <property type="entry name" value="KdpC"/>
    <property type="match status" value="1"/>
</dbReference>
<dbReference type="AlphaFoldDB" id="A0A1Y4EMG7"/>
<evidence type="ECO:0000256" key="11">
    <source>
        <dbReference type="HAMAP-Rule" id="MF_00276"/>
    </source>
</evidence>
<evidence type="ECO:0000256" key="1">
    <source>
        <dbReference type="ARBA" id="ARBA00022448"/>
    </source>
</evidence>
<name>A0A1Y4EMG7_9FIRM</name>
<dbReference type="NCBIfam" id="NF001454">
    <property type="entry name" value="PRK00315.1"/>
    <property type="match status" value="1"/>
</dbReference>
<keyword evidence="3 11" id="KW-0633">Potassium transport</keyword>
<evidence type="ECO:0000256" key="12">
    <source>
        <dbReference type="SAM" id="MobiDB-lite"/>
    </source>
</evidence>
<dbReference type="Proteomes" id="UP000749320">
    <property type="component" value="Unassembled WGS sequence"/>
</dbReference>
<proteinExistence type="inferred from homology"/>
<dbReference type="PANTHER" id="PTHR30042">
    <property type="entry name" value="POTASSIUM-TRANSPORTING ATPASE C CHAIN"/>
    <property type="match status" value="1"/>
</dbReference>
<evidence type="ECO:0000256" key="3">
    <source>
        <dbReference type="ARBA" id="ARBA00022538"/>
    </source>
</evidence>
<keyword evidence="9 11" id="KW-0406">Ion transport</keyword>
<keyword evidence="6 11" id="KW-0067">ATP-binding</keyword>
<keyword evidence="10 11" id="KW-0472">Membrane</keyword>
<dbReference type="InterPro" id="IPR003820">
    <property type="entry name" value="KdpC"/>
</dbReference>
<reference evidence="14" key="2">
    <citation type="journal article" date="2018" name="BMC Genomics">
        <title>Whole genome sequencing and function prediction of 133 gut anaerobes isolated from chicken caecum in pure cultures.</title>
        <authorList>
            <person name="Medvecky M."/>
            <person name="Cejkova D."/>
            <person name="Polansky O."/>
            <person name="Karasova D."/>
            <person name="Kubasova T."/>
            <person name="Cizek A."/>
            <person name="Rychlik I."/>
        </authorList>
    </citation>
    <scope>NUCLEOTIDE SEQUENCE</scope>
    <source>
        <strain evidence="14">An149</strain>
    </source>
</reference>
<evidence type="ECO:0000313" key="15">
    <source>
        <dbReference type="Proteomes" id="UP000196258"/>
    </source>
</evidence>
<reference evidence="13" key="3">
    <citation type="journal article" date="2021" name="PeerJ">
        <title>Extensive microbial diversity within the chicken gut microbiome revealed by metagenomics and culture.</title>
        <authorList>
            <person name="Gilroy R."/>
            <person name="Ravi A."/>
            <person name="Getino M."/>
            <person name="Pursley I."/>
            <person name="Horton D.L."/>
            <person name="Alikhan N.F."/>
            <person name="Baker D."/>
            <person name="Gharbi K."/>
            <person name="Hall N."/>
            <person name="Watson M."/>
            <person name="Adriaenssens E.M."/>
            <person name="Foster-Nyarko E."/>
            <person name="Jarju S."/>
            <person name="Secka A."/>
            <person name="Antonio M."/>
            <person name="Oren A."/>
            <person name="Chaudhuri R.R."/>
            <person name="La Ragione R."/>
            <person name="Hildebrand F."/>
            <person name="Pallen M.J."/>
        </authorList>
    </citation>
    <scope>NUCLEOTIDE SEQUENCE</scope>
    <source>
        <strain evidence="13">CHK193-16274</strain>
    </source>
</reference>
<evidence type="ECO:0000256" key="6">
    <source>
        <dbReference type="ARBA" id="ARBA00022840"/>
    </source>
</evidence>
<sequence length="207" mass="23031">MKRFFKYFKNALLVSIAMFAICGFAYPMIMTGISQIIFPHQANGSLIEENGEVVGSSLVGQDFTDERLFHCRPSAYNYNTYTEEDKENGNYGGVSSGSNNYAPSNPDLEKRINEDIEKFLQENPTIEKEDIPSDIITASGSGLDPHISVEAANVQIDRVSENTGLTKKQLKKMIEENTEGKFLGIFGEEKVNVLELNLSLAKEISMV</sequence>
<evidence type="ECO:0000256" key="8">
    <source>
        <dbReference type="ARBA" id="ARBA00022989"/>
    </source>
</evidence>
<evidence type="ECO:0000256" key="5">
    <source>
        <dbReference type="ARBA" id="ARBA00022741"/>
    </source>
</evidence>
<comment type="caution">
    <text evidence="14">The sequence shown here is derived from an EMBL/GenBank/DDBJ whole genome shotgun (WGS) entry which is preliminary data.</text>
</comment>
<keyword evidence="1 11" id="KW-0813">Transport</keyword>
<dbReference type="GO" id="GO:0005524">
    <property type="term" value="F:ATP binding"/>
    <property type="evidence" value="ECO:0007669"/>
    <property type="project" value="UniProtKB-UniRule"/>
</dbReference>
<gene>
    <name evidence="11" type="primary">kdpC</name>
    <name evidence="14" type="ORF">B5E91_09420</name>
    <name evidence="13" type="ORF">K8V91_01570</name>
</gene>
<evidence type="ECO:0000256" key="10">
    <source>
        <dbReference type="ARBA" id="ARBA00023136"/>
    </source>
</evidence>
<dbReference type="GO" id="GO:0008556">
    <property type="term" value="F:P-type potassium transmembrane transporter activity"/>
    <property type="evidence" value="ECO:0007669"/>
    <property type="project" value="InterPro"/>
</dbReference>
<dbReference type="RefSeq" id="WP_087257090.1">
    <property type="nucleotide sequence ID" value="NZ_CAJFOD010000072.1"/>
</dbReference>
<evidence type="ECO:0000313" key="13">
    <source>
        <dbReference type="EMBL" id="HJF39587.1"/>
    </source>
</evidence>
<dbReference type="GO" id="GO:0005886">
    <property type="term" value="C:plasma membrane"/>
    <property type="evidence" value="ECO:0007669"/>
    <property type="project" value="UniProtKB-SubCell"/>
</dbReference>
<dbReference type="PIRSF" id="PIRSF001296">
    <property type="entry name" value="K_ATPase_KdpC"/>
    <property type="match status" value="1"/>
</dbReference>
<keyword evidence="5 11" id="KW-0547">Nucleotide-binding</keyword>
<comment type="similarity">
    <text evidence="11">Belongs to the KdpC family.</text>
</comment>